<dbReference type="InterPro" id="IPR050654">
    <property type="entry name" value="AChE-related_enzymes"/>
</dbReference>
<dbReference type="PANTHER" id="PTHR43918:SF4">
    <property type="entry name" value="CARBOXYLIC ESTER HYDROLASE"/>
    <property type="match status" value="1"/>
</dbReference>
<dbReference type="GO" id="GO:0052689">
    <property type="term" value="F:carboxylic ester hydrolase activity"/>
    <property type="evidence" value="ECO:0007669"/>
    <property type="project" value="TreeGrafter"/>
</dbReference>
<evidence type="ECO:0000256" key="2">
    <source>
        <dbReference type="ARBA" id="ARBA00022801"/>
    </source>
</evidence>
<dbReference type="Pfam" id="PF00135">
    <property type="entry name" value="COesterase"/>
    <property type="match status" value="1"/>
</dbReference>
<gene>
    <name evidence="4" type="ORF">RDB_LOCUS168462</name>
</gene>
<evidence type="ECO:0000256" key="1">
    <source>
        <dbReference type="ARBA" id="ARBA00005964"/>
    </source>
</evidence>
<dbReference type="PANTHER" id="PTHR43918">
    <property type="entry name" value="ACETYLCHOLINESTERASE"/>
    <property type="match status" value="1"/>
</dbReference>
<sequence>MFPLIFKIIGFESIPTLHFIANATDCLTAPSPFECVRNAPTDVLSQANRDVLVLDPGYRAIGQSPTTFGPTYALEDDFVTKRIHDILHSGEFAKVPFINGVQLDEGTLFVEGPTTNISSEQDIINWLTARFPGLYFGISNVTAVKELLKFYPTSPAAGSPYGTGNNTFGRSEQYKRFASLFGDYAFQAPRRDHLGSAIKFGVESWSYILKESSLTYPPEYGIGHGGDVPFVMQTLDIQHPNVSPEAVELMETIGYYWINFAYSLDPNAGGPKRKPSLATVWGRKEYIAATGLR</sequence>
<dbReference type="AlphaFoldDB" id="A0A8H3DI05"/>
<feature type="non-terminal residue" evidence="4">
    <location>
        <position position="1"/>
    </location>
</feature>
<proteinExistence type="inferred from homology"/>
<comment type="similarity">
    <text evidence="1">Belongs to the type-B carboxylesterase/lipase family.</text>
</comment>
<dbReference type="EMBL" id="CAJMWY010004333">
    <property type="protein sequence ID" value="CAE6528136.1"/>
    <property type="molecule type" value="Genomic_DNA"/>
</dbReference>
<dbReference type="Proteomes" id="UP000663861">
    <property type="component" value="Unassembled WGS sequence"/>
</dbReference>
<dbReference type="SUPFAM" id="SSF53474">
    <property type="entry name" value="alpha/beta-Hydrolases"/>
    <property type="match status" value="1"/>
</dbReference>
<reference evidence="4" key="1">
    <citation type="submission" date="2021-01" db="EMBL/GenBank/DDBJ databases">
        <authorList>
            <person name="Kaushik A."/>
        </authorList>
    </citation>
    <scope>NUCLEOTIDE SEQUENCE</scope>
    <source>
        <strain evidence="4">AG4-RS23</strain>
    </source>
</reference>
<feature type="domain" description="Carboxylesterase type B" evidence="3">
    <location>
        <begin position="20"/>
        <end position="271"/>
    </location>
</feature>
<name>A0A8H3DI05_9AGAM</name>
<comment type="caution">
    <text evidence="4">The sequence shown here is derived from an EMBL/GenBank/DDBJ whole genome shotgun (WGS) entry which is preliminary data.</text>
</comment>
<evidence type="ECO:0000313" key="4">
    <source>
        <dbReference type="EMBL" id="CAE6528136.1"/>
    </source>
</evidence>
<evidence type="ECO:0000259" key="3">
    <source>
        <dbReference type="Pfam" id="PF00135"/>
    </source>
</evidence>
<evidence type="ECO:0000313" key="5">
    <source>
        <dbReference type="Proteomes" id="UP000663861"/>
    </source>
</evidence>
<protein>
    <recommendedName>
        <fullName evidence="3">Carboxylesterase type B domain-containing protein</fullName>
    </recommendedName>
</protein>
<organism evidence="4 5">
    <name type="scientific">Rhizoctonia solani</name>
    <dbReference type="NCBI Taxonomy" id="456999"/>
    <lineage>
        <taxon>Eukaryota</taxon>
        <taxon>Fungi</taxon>
        <taxon>Dikarya</taxon>
        <taxon>Basidiomycota</taxon>
        <taxon>Agaricomycotina</taxon>
        <taxon>Agaricomycetes</taxon>
        <taxon>Cantharellales</taxon>
        <taxon>Ceratobasidiaceae</taxon>
        <taxon>Rhizoctonia</taxon>
    </lineage>
</organism>
<dbReference type="InterPro" id="IPR002018">
    <property type="entry name" value="CarbesteraseB"/>
</dbReference>
<keyword evidence="2" id="KW-0378">Hydrolase</keyword>
<dbReference type="InterPro" id="IPR029058">
    <property type="entry name" value="AB_hydrolase_fold"/>
</dbReference>
<accession>A0A8H3DI05</accession>
<dbReference type="Gene3D" id="3.40.50.1820">
    <property type="entry name" value="alpha/beta hydrolase"/>
    <property type="match status" value="1"/>
</dbReference>